<sequence>MGIKDKWVFYDYTADEMKIVVKRNIFSIVVSSIAIVISVVSFLI</sequence>
<accession>A0A8S5REF5</accession>
<protein>
    <submittedName>
        <fullName evidence="2">Uncharacterized protein</fullName>
    </submittedName>
</protein>
<proteinExistence type="predicted"/>
<evidence type="ECO:0000313" key="2">
    <source>
        <dbReference type="EMBL" id="DAE29768.1"/>
    </source>
</evidence>
<keyword evidence="1" id="KW-0472">Membrane</keyword>
<keyword evidence="1" id="KW-1133">Transmembrane helix</keyword>
<reference evidence="2" key="1">
    <citation type="journal article" date="2021" name="Proc. Natl. Acad. Sci. U.S.A.">
        <title>A Catalog of Tens of Thousands of Viruses from Human Metagenomes Reveals Hidden Associations with Chronic Diseases.</title>
        <authorList>
            <person name="Tisza M.J."/>
            <person name="Buck C.B."/>
        </authorList>
    </citation>
    <scope>NUCLEOTIDE SEQUENCE</scope>
    <source>
        <strain evidence="2">CtyMK1</strain>
    </source>
</reference>
<dbReference type="EMBL" id="BK059098">
    <property type="protein sequence ID" value="DAE29768.1"/>
    <property type="molecule type" value="Genomic_DNA"/>
</dbReference>
<evidence type="ECO:0000256" key="1">
    <source>
        <dbReference type="SAM" id="Phobius"/>
    </source>
</evidence>
<keyword evidence="1" id="KW-0812">Transmembrane</keyword>
<feature type="transmembrane region" description="Helical" evidence="1">
    <location>
        <begin position="25"/>
        <end position="43"/>
    </location>
</feature>
<organism evidence="2">
    <name type="scientific">virus sp. ctyMK1</name>
    <dbReference type="NCBI Taxonomy" id="2828002"/>
    <lineage>
        <taxon>Viruses</taxon>
    </lineage>
</organism>
<name>A0A8S5REF5_9VIRU</name>